<evidence type="ECO:0000313" key="1">
    <source>
        <dbReference type="EMBL" id="VDL41629.1"/>
    </source>
</evidence>
<gene>
    <name evidence="1" type="ORF">HDID_LOCUS3960</name>
</gene>
<protein>
    <submittedName>
        <fullName evidence="3">Reverse transcriptase domain-containing protein</fullName>
    </submittedName>
</protein>
<dbReference type="Gene3D" id="3.10.10.10">
    <property type="entry name" value="HIV Type 1 Reverse Transcriptase, subunit A, domain 1"/>
    <property type="match status" value="1"/>
</dbReference>
<reference evidence="3" key="1">
    <citation type="submission" date="2017-02" db="UniProtKB">
        <authorList>
            <consortium name="WormBaseParasite"/>
        </authorList>
    </citation>
    <scope>IDENTIFICATION</scope>
</reference>
<dbReference type="AlphaFoldDB" id="A0A0R3SGD9"/>
<evidence type="ECO:0000313" key="3">
    <source>
        <dbReference type="WBParaSite" id="HDID_0000396201-mRNA-1"/>
    </source>
</evidence>
<dbReference type="STRING" id="6216.A0A0R3SGD9"/>
<sequence>MKANLHLKSGQPVLRLKHPVPFSATQSLEKELSRLARIGAPHQLWLRKNRMSTFVCVLSFPTALNATPEDNHHLLPPVAKDIMAILNGSTCSSKLHLSEAYLQLEVQPECREYLTINTHRDLYQFDRSPFGLIGGRKGTGAYLDDIKAVGGREKEHKERIECLLERPTDYDFHLRSEKCEFFLKSTKYLAFTFDSESRRPDAEGIGTIVSMPSPTDGQTLRPIRRLITYHTVVLYLPCMNFVDH</sequence>
<dbReference type="WBParaSite" id="HDID_0000396201-mRNA-1">
    <property type="protein sequence ID" value="HDID_0000396201-mRNA-1"/>
    <property type="gene ID" value="HDID_0000396201"/>
</dbReference>
<organism evidence="3">
    <name type="scientific">Hymenolepis diminuta</name>
    <name type="common">Rat tapeworm</name>
    <dbReference type="NCBI Taxonomy" id="6216"/>
    <lineage>
        <taxon>Eukaryota</taxon>
        <taxon>Metazoa</taxon>
        <taxon>Spiralia</taxon>
        <taxon>Lophotrochozoa</taxon>
        <taxon>Platyhelminthes</taxon>
        <taxon>Cestoda</taxon>
        <taxon>Eucestoda</taxon>
        <taxon>Cyclophyllidea</taxon>
        <taxon>Hymenolepididae</taxon>
        <taxon>Hymenolepis</taxon>
    </lineage>
</organism>
<dbReference type="SUPFAM" id="SSF56672">
    <property type="entry name" value="DNA/RNA polymerases"/>
    <property type="match status" value="1"/>
</dbReference>
<dbReference type="EMBL" id="UYSG01001347">
    <property type="protein sequence ID" value="VDL41629.1"/>
    <property type="molecule type" value="Genomic_DNA"/>
</dbReference>
<dbReference type="Gene3D" id="3.30.70.270">
    <property type="match status" value="1"/>
</dbReference>
<dbReference type="InterPro" id="IPR043502">
    <property type="entry name" value="DNA/RNA_pol_sf"/>
</dbReference>
<dbReference type="PANTHER" id="PTHR37984:SF5">
    <property type="entry name" value="PROTEIN NYNRIN-LIKE"/>
    <property type="match status" value="1"/>
</dbReference>
<evidence type="ECO:0000313" key="2">
    <source>
        <dbReference type="Proteomes" id="UP000274504"/>
    </source>
</evidence>
<dbReference type="InterPro" id="IPR043128">
    <property type="entry name" value="Rev_trsase/Diguanyl_cyclase"/>
</dbReference>
<dbReference type="InterPro" id="IPR050951">
    <property type="entry name" value="Retrovirus_Pol_polyprotein"/>
</dbReference>
<dbReference type="PANTHER" id="PTHR37984">
    <property type="entry name" value="PROTEIN CBG26694"/>
    <property type="match status" value="1"/>
</dbReference>
<dbReference type="Proteomes" id="UP000274504">
    <property type="component" value="Unassembled WGS sequence"/>
</dbReference>
<proteinExistence type="predicted"/>
<dbReference type="OrthoDB" id="10068977at2759"/>
<reference evidence="1 2" key="2">
    <citation type="submission" date="2018-11" db="EMBL/GenBank/DDBJ databases">
        <authorList>
            <consortium name="Pathogen Informatics"/>
        </authorList>
    </citation>
    <scope>NUCLEOTIDE SEQUENCE [LARGE SCALE GENOMIC DNA]</scope>
</reference>
<accession>A0A0R3SGD9</accession>
<name>A0A0R3SGD9_HYMDI</name>